<feature type="transmembrane region" description="Helical" evidence="1">
    <location>
        <begin position="173"/>
        <end position="193"/>
    </location>
</feature>
<keyword evidence="3" id="KW-0012">Acyltransferase</keyword>
<keyword evidence="1" id="KW-0472">Membrane</keyword>
<dbReference type="InterPro" id="IPR002656">
    <property type="entry name" value="Acyl_transf_3_dom"/>
</dbReference>
<feature type="transmembrane region" description="Helical" evidence="1">
    <location>
        <begin position="316"/>
        <end position="340"/>
    </location>
</feature>
<feature type="transmembrane region" description="Helical" evidence="1">
    <location>
        <begin position="287"/>
        <end position="310"/>
    </location>
</feature>
<keyword evidence="1" id="KW-1133">Transmembrane helix</keyword>
<keyword evidence="4" id="KW-1185">Reference proteome</keyword>
<gene>
    <name evidence="3" type="ORF">NG800_011375</name>
</gene>
<evidence type="ECO:0000259" key="2">
    <source>
        <dbReference type="Pfam" id="PF01757"/>
    </source>
</evidence>
<feature type="transmembrane region" description="Helical" evidence="1">
    <location>
        <begin position="7"/>
        <end position="25"/>
    </location>
</feature>
<evidence type="ECO:0000256" key="1">
    <source>
        <dbReference type="SAM" id="Phobius"/>
    </source>
</evidence>
<dbReference type="EC" id="2.3.-.-" evidence="3"/>
<feature type="transmembrane region" description="Helical" evidence="1">
    <location>
        <begin position="45"/>
        <end position="65"/>
    </location>
</feature>
<feature type="domain" description="Acyltransferase 3" evidence="2">
    <location>
        <begin position="7"/>
        <end position="338"/>
    </location>
</feature>
<dbReference type="InterPro" id="IPR050879">
    <property type="entry name" value="Acyltransferase_3"/>
</dbReference>
<reference evidence="3 4" key="1">
    <citation type="submission" date="2023-11" db="EMBL/GenBank/DDBJ databases">
        <title>First isolation, identification, and characterization of non-pathogenic Epilithonimonas ginsengisoli isolated from diseased farmed rainbow trout (Oncorhynchus mykiss) in Chile.</title>
        <authorList>
            <person name="Miranda C.D."/>
            <person name="Irgang R."/>
            <person name="Concha C."/>
            <person name="Rojas R."/>
            <person name="Avendano R."/>
        </authorList>
    </citation>
    <scope>NUCLEOTIDE SEQUENCE [LARGE SCALE GENOMIC DNA]</scope>
    <source>
        <strain evidence="3 4">FP99</strain>
    </source>
</reference>
<keyword evidence="3" id="KW-0808">Transferase</keyword>
<name>A0ABU4JIM2_9FLAO</name>
<feature type="transmembrane region" description="Helical" evidence="1">
    <location>
        <begin position="259"/>
        <end position="275"/>
    </location>
</feature>
<dbReference type="Proteomes" id="UP001204439">
    <property type="component" value="Unassembled WGS sequence"/>
</dbReference>
<proteinExistence type="predicted"/>
<feature type="transmembrane region" description="Helical" evidence="1">
    <location>
        <begin position="236"/>
        <end position="253"/>
    </location>
</feature>
<evidence type="ECO:0000313" key="4">
    <source>
        <dbReference type="Proteomes" id="UP001204439"/>
    </source>
</evidence>
<feature type="transmembrane region" description="Helical" evidence="1">
    <location>
        <begin position="141"/>
        <end position="161"/>
    </location>
</feature>
<organism evidence="3 4">
    <name type="scientific">Epilithonimonas ginsengisoli</name>
    <dbReference type="NCBI Taxonomy" id="1245592"/>
    <lineage>
        <taxon>Bacteria</taxon>
        <taxon>Pseudomonadati</taxon>
        <taxon>Bacteroidota</taxon>
        <taxon>Flavobacteriia</taxon>
        <taxon>Flavobacteriales</taxon>
        <taxon>Weeksellaceae</taxon>
        <taxon>Chryseobacterium group</taxon>
        <taxon>Epilithonimonas</taxon>
    </lineage>
</organism>
<dbReference type="EMBL" id="JAMXLT020000019">
    <property type="protein sequence ID" value="MDW8549514.1"/>
    <property type="molecule type" value="Genomic_DNA"/>
</dbReference>
<dbReference type="PANTHER" id="PTHR23028">
    <property type="entry name" value="ACETYLTRANSFERASE"/>
    <property type="match status" value="1"/>
</dbReference>
<dbReference type="PANTHER" id="PTHR23028:SF131">
    <property type="entry name" value="BLR2367 PROTEIN"/>
    <property type="match status" value="1"/>
</dbReference>
<dbReference type="GO" id="GO:0016746">
    <property type="term" value="F:acyltransferase activity"/>
    <property type="evidence" value="ECO:0007669"/>
    <property type="project" value="UniProtKB-KW"/>
</dbReference>
<keyword evidence="1" id="KW-0812">Transmembrane</keyword>
<evidence type="ECO:0000313" key="3">
    <source>
        <dbReference type="EMBL" id="MDW8549514.1"/>
    </source>
</evidence>
<accession>A0ABU4JIM2</accession>
<dbReference type="Pfam" id="PF01757">
    <property type="entry name" value="Acyl_transf_3"/>
    <property type="match status" value="1"/>
</dbReference>
<dbReference type="RefSeq" id="WP_086048092.1">
    <property type="nucleotide sequence ID" value="NZ_JAMXLT020000019.1"/>
</dbReference>
<sequence>MSKRIDILDGLRVVAILMVILYHYYSRYFGIHYSYSVNTKNVFHFGYLGVELFFIISGFVITLTLDKSKDIFDFLKKRIIRLWPAMFLCSLLTFVFVISFDHQLLFPGSHDFKNLLISNTFISPSLINWIFNTQFSYTDGAYWSLWVEISFYFIVSVLYFISKKNLMRNYGLAAMFFVIVHFLFISGTGKLVVTKILSEDQYDVIRKFVTIFNIMEMGLWFYIGMQLLEMFRYRKIKNLLLFSAFFIVQTLLLGMGKETLLFCFFVYIILIMFIYSPHYLRFLENPVISRLGICSYSVYLIHENIGVIIINKLSPYLVGFNWIVGVALLIICFIFGIYCYKYWENPISKKIKTLIFK</sequence>
<feature type="transmembrane region" description="Helical" evidence="1">
    <location>
        <begin position="85"/>
        <end position="106"/>
    </location>
</feature>
<feature type="transmembrane region" description="Helical" evidence="1">
    <location>
        <begin position="205"/>
        <end position="224"/>
    </location>
</feature>
<comment type="caution">
    <text evidence="3">The sequence shown here is derived from an EMBL/GenBank/DDBJ whole genome shotgun (WGS) entry which is preliminary data.</text>
</comment>
<protein>
    <submittedName>
        <fullName evidence="3">Acyltransferase</fullName>
        <ecNumber evidence="3">2.3.-.-</ecNumber>
    </submittedName>
</protein>